<dbReference type="CDD" id="cd06460">
    <property type="entry name" value="M32_Taq"/>
    <property type="match status" value="1"/>
</dbReference>
<protein>
    <recommendedName>
        <fullName evidence="1">Metal-dependent carboxypeptidase</fullName>
        <ecNumber evidence="1">3.4.17.19</ecNumber>
    </recommendedName>
</protein>
<dbReference type="Pfam" id="PF02074">
    <property type="entry name" value="Peptidase_M32"/>
    <property type="match status" value="1"/>
</dbReference>
<comment type="similarity">
    <text evidence="1">Belongs to the peptidase M32 family.</text>
</comment>
<feature type="binding site" evidence="2">
    <location>
        <position position="268"/>
    </location>
    <ligand>
        <name>Zn(2+)</name>
        <dbReference type="ChEBI" id="CHEBI:29105"/>
        <note>catalytic</note>
    </ligand>
</feature>
<comment type="catalytic activity">
    <reaction evidence="1">
        <text>Release of a C-terminal amino acid with broad specificity, except for -Pro.</text>
        <dbReference type="EC" id="3.4.17.19"/>
    </reaction>
</comment>
<comment type="caution">
    <text evidence="4">The sequence shown here is derived from an EMBL/GenBank/DDBJ whole genome shotgun (WGS) entry which is preliminary data.</text>
</comment>
<dbReference type="GO" id="GO:0046872">
    <property type="term" value="F:metal ion binding"/>
    <property type="evidence" value="ECO:0007669"/>
    <property type="project" value="UniProtKB-KW"/>
</dbReference>
<dbReference type="PROSITE" id="PS52034">
    <property type="entry name" value="PEPTIDASE_M32"/>
    <property type="match status" value="1"/>
</dbReference>
<dbReference type="Proteomes" id="UP000824238">
    <property type="component" value="Unassembled WGS sequence"/>
</dbReference>
<dbReference type="SUPFAM" id="SSF55486">
    <property type="entry name" value="Metalloproteases ('zincins'), catalytic domain"/>
    <property type="match status" value="1"/>
</dbReference>
<sequence length="498" mass="56794">MTPEEARKNLRDLELREFAYNHAAGMLYFDGVTAAPKGTYISRGKTLSVLNEAAYSLSNSEEARETLRVLSEHMDELTPAEQRIVELREKALRFRSRVPVDEYVAYQELLNEAATVWREAKATSDYAMFEPLLQRIIDACRRFAELVEPETDPYDFWLDNYEEGMTQEFCDRFFAELRAKLVPLIAKVGAAEPPDTSLLNVRFPLDKQAELSGWLMRFLGLDPDRSALTTTEHPFTIDFSRYDVRITTKYYEDAFASSMFSVIHEGGHALYELGTAEEYAFTQLGRGVSMGVHESQSRFFENIIGRSRAFCSLAWPELVRLCPELGRYDADMFYRAVNAAQPGLIRIEADELTYSLHIMVRYELERAMLHGELNAKELPERWNALYKQYLGVDVPDDARGVLQDSHWSGGQLGYFPSYALGSAYGAQLVARMKEGFDVDAAVASGDLAPVRSWLGERIWSHGSLRKPTELMRSALGGEFDASWYTNYLEAKMREVYKL</sequence>
<dbReference type="InterPro" id="IPR001333">
    <property type="entry name" value="Peptidase_M32_Taq"/>
</dbReference>
<evidence type="ECO:0000256" key="1">
    <source>
        <dbReference type="PIRNR" id="PIRNR006615"/>
    </source>
</evidence>
<dbReference type="PANTHER" id="PTHR34217">
    <property type="entry name" value="METAL-DEPENDENT CARBOXYPEPTIDASE"/>
    <property type="match status" value="1"/>
</dbReference>
<dbReference type="GO" id="GO:0006508">
    <property type="term" value="P:proteolysis"/>
    <property type="evidence" value="ECO:0007669"/>
    <property type="project" value="UniProtKB-UniRule"/>
</dbReference>
<dbReference type="EC" id="3.4.17.19" evidence="1"/>
<feature type="active site" description="Proton donor/acceptor" evidence="3">
    <location>
        <position position="265"/>
    </location>
</feature>
<gene>
    <name evidence="4" type="ORF">IAD36_04185</name>
</gene>
<dbReference type="PRINTS" id="PR00998">
    <property type="entry name" value="CRBOXYPTASET"/>
</dbReference>
<feature type="binding site" evidence="2">
    <location>
        <position position="264"/>
    </location>
    <ligand>
        <name>Zn(2+)</name>
        <dbReference type="ChEBI" id="CHEBI:29105"/>
        <note>catalytic</note>
    </ligand>
</feature>
<keyword evidence="1" id="KW-0482">Metalloprotease</keyword>
<dbReference type="GO" id="GO:0004181">
    <property type="term" value="F:metallocarboxypeptidase activity"/>
    <property type="evidence" value="ECO:0007669"/>
    <property type="project" value="UniProtKB-UniRule"/>
</dbReference>
<dbReference type="AlphaFoldDB" id="A0A9D1IZ52"/>
<dbReference type="PIRSF" id="PIRSF006615">
    <property type="entry name" value="Zn_crbxpep_Taq"/>
    <property type="match status" value="1"/>
</dbReference>
<comment type="function">
    <text evidence="1">Broad specificity carboxypetidase that releases amino acids sequentially from the C-terminus, including neutral, aromatic, polar and basic residues.</text>
</comment>
<keyword evidence="1 2" id="KW-0479">Metal-binding</keyword>
<evidence type="ECO:0000313" key="4">
    <source>
        <dbReference type="EMBL" id="HIR54788.1"/>
    </source>
</evidence>
<reference evidence="4" key="2">
    <citation type="journal article" date="2021" name="PeerJ">
        <title>Extensive microbial diversity within the chicken gut microbiome revealed by metagenomics and culture.</title>
        <authorList>
            <person name="Gilroy R."/>
            <person name="Ravi A."/>
            <person name="Getino M."/>
            <person name="Pursley I."/>
            <person name="Horton D.L."/>
            <person name="Alikhan N.F."/>
            <person name="Baker D."/>
            <person name="Gharbi K."/>
            <person name="Hall N."/>
            <person name="Watson M."/>
            <person name="Adriaenssens E.M."/>
            <person name="Foster-Nyarko E."/>
            <person name="Jarju S."/>
            <person name="Secka A."/>
            <person name="Antonio M."/>
            <person name="Oren A."/>
            <person name="Chaudhuri R.R."/>
            <person name="La Ragione R."/>
            <person name="Hildebrand F."/>
            <person name="Pallen M.J."/>
        </authorList>
    </citation>
    <scope>NUCLEOTIDE SEQUENCE</scope>
    <source>
        <strain evidence="4">ChiGjej3B3-7149</strain>
    </source>
</reference>
<evidence type="ECO:0000313" key="5">
    <source>
        <dbReference type="Proteomes" id="UP000824238"/>
    </source>
</evidence>
<organism evidence="4 5">
    <name type="scientific">Candidatus Scatomorpha intestinigallinarum</name>
    <dbReference type="NCBI Taxonomy" id="2840923"/>
    <lineage>
        <taxon>Bacteria</taxon>
        <taxon>Bacillati</taxon>
        <taxon>Bacillota</taxon>
        <taxon>Clostridia</taxon>
        <taxon>Eubacteriales</taxon>
        <taxon>Candidatus Scatomorpha</taxon>
    </lineage>
</organism>
<name>A0A9D1IZ52_9FIRM</name>
<dbReference type="EMBL" id="DVHH01000106">
    <property type="protein sequence ID" value="HIR54788.1"/>
    <property type="molecule type" value="Genomic_DNA"/>
</dbReference>
<evidence type="ECO:0000256" key="2">
    <source>
        <dbReference type="PIRSR" id="PIRSR006615-1"/>
    </source>
</evidence>
<dbReference type="Gene3D" id="1.10.1370.30">
    <property type="match status" value="1"/>
</dbReference>
<keyword evidence="2" id="KW-0862">Zinc</keyword>
<comment type="cofactor">
    <cofactor evidence="2">
        <name>Zn(2+)</name>
        <dbReference type="ChEBI" id="CHEBI:29105"/>
    </cofactor>
    <text evidence="2">Binds 1 zinc ion per subunit.</text>
</comment>
<evidence type="ECO:0000256" key="3">
    <source>
        <dbReference type="PIRSR" id="PIRSR006615-2"/>
    </source>
</evidence>
<keyword evidence="1 4" id="KW-0121">Carboxypeptidase</keyword>
<keyword evidence="1" id="KW-0378">Hydrolase</keyword>
<accession>A0A9D1IZ52</accession>
<dbReference type="PANTHER" id="PTHR34217:SF1">
    <property type="entry name" value="CARBOXYPEPTIDASE 1"/>
    <property type="match status" value="1"/>
</dbReference>
<proteinExistence type="inferred from homology"/>
<reference evidence="4" key="1">
    <citation type="submission" date="2020-10" db="EMBL/GenBank/DDBJ databases">
        <authorList>
            <person name="Gilroy R."/>
        </authorList>
    </citation>
    <scope>NUCLEOTIDE SEQUENCE</scope>
    <source>
        <strain evidence="4">ChiGjej3B3-7149</strain>
    </source>
</reference>
<feature type="binding site" evidence="2">
    <location>
        <position position="294"/>
    </location>
    <ligand>
        <name>Zn(2+)</name>
        <dbReference type="ChEBI" id="CHEBI:29105"/>
        <note>catalytic</note>
    </ligand>
</feature>
<keyword evidence="1" id="KW-0645">Protease</keyword>